<gene>
    <name evidence="3" type="ORF">HPG69_014155</name>
</gene>
<accession>A0A7J7FJ42</accession>
<sequence length="155" mass="17446">MDPKCWHVKLNDGHFIPVLGFDTYAAEEFPKNKAVEDIKLGINAGFHHIDCAHGSSNEKEPEEELFPQDEHAKPIFDTVDLYATWKAMEKCKEARLTKSIGVDQSTPVLLDDPVLCAMAKKYERTPALIALRYQLQCGVVVLAKSINEGQMKENM</sequence>
<evidence type="ECO:0000256" key="1">
    <source>
        <dbReference type="ARBA" id="ARBA00022857"/>
    </source>
</evidence>
<dbReference type="Proteomes" id="UP000551758">
    <property type="component" value="Unassembled WGS sequence"/>
</dbReference>
<proteinExistence type="predicted"/>
<dbReference type="InterPro" id="IPR036812">
    <property type="entry name" value="NAD(P)_OxRdtase_dom_sf"/>
</dbReference>
<dbReference type="PANTHER" id="PTHR11732">
    <property type="entry name" value="ALDO/KETO REDUCTASE"/>
    <property type="match status" value="1"/>
</dbReference>
<dbReference type="Gene3D" id="3.20.20.100">
    <property type="entry name" value="NADP-dependent oxidoreductase domain"/>
    <property type="match status" value="3"/>
</dbReference>
<dbReference type="InterPro" id="IPR020471">
    <property type="entry name" value="AKR"/>
</dbReference>
<keyword evidence="1" id="KW-0521">NADP</keyword>
<name>A0A7J7FJ42_DICBM</name>
<reference evidence="3 4" key="1">
    <citation type="journal article" date="2020" name="Mol. Biol. Evol.">
        <title>Interspecific Gene Flow and the Evolution of Specialization in Black and White Rhinoceros.</title>
        <authorList>
            <person name="Moodley Y."/>
            <person name="Westbury M.V."/>
            <person name="Russo I.M."/>
            <person name="Gopalakrishnan S."/>
            <person name="Rakotoarivelo A."/>
            <person name="Olsen R.A."/>
            <person name="Prost S."/>
            <person name="Tunstall T."/>
            <person name="Ryder O.A."/>
            <person name="Dalen L."/>
            <person name="Bruford M.W."/>
        </authorList>
    </citation>
    <scope>NUCLEOTIDE SEQUENCE [LARGE SCALE GENOMIC DNA]</scope>
    <source>
        <strain evidence="3">SBR-YM</strain>
        <tissue evidence="3">Skin</tissue>
    </source>
</reference>
<comment type="caution">
    <text evidence="3">The sequence shown here is derived from an EMBL/GenBank/DDBJ whole genome shotgun (WGS) entry which is preliminary data.</text>
</comment>
<dbReference type="SUPFAM" id="SSF51430">
    <property type="entry name" value="NAD(P)-linked oxidoreductase"/>
    <property type="match status" value="1"/>
</dbReference>
<dbReference type="AlphaFoldDB" id="A0A7J7FJ42"/>
<evidence type="ECO:0000313" key="3">
    <source>
        <dbReference type="EMBL" id="KAF5927997.1"/>
    </source>
</evidence>
<protein>
    <recommendedName>
        <fullName evidence="5">NADP-dependent oxidoreductase domain-containing protein</fullName>
    </recommendedName>
</protein>
<keyword evidence="2" id="KW-0560">Oxidoreductase</keyword>
<dbReference type="GO" id="GO:0016491">
    <property type="term" value="F:oxidoreductase activity"/>
    <property type="evidence" value="ECO:0007669"/>
    <property type="project" value="UniProtKB-KW"/>
</dbReference>
<evidence type="ECO:0000256" key="2">
    <source>
        <dbReference type="ARBA" id="ARBA00023002"/>
    </source>
</evidence>
<dbReference type="EMBL" id="JACDTQ010000495">
    <property type="protein sequence ID" value="KAF5927997.1"/>
    <property type="molecule type" value="Genomic_DNA"/>
</dbReference>
<keyword evidence="4" id="KW-1185">Reference proteome</keyword>
<organism evidence="3 4">
    <name type="scientific">Diceros bicornis minor</name>
    <name type="common">South-central black rhinoceros</name>
    <dbReference type="NCBI Taxonomy" id="77932"/>
    <lineage>
        <taxon>Eukaryota</taxon>
        <taxon>Metazoa</taxon>
        <taxon>Chordata</taxon>
        <taxon>Craniata</taxon>
        <taxon>Vertebrata</taxon>
        <taxon>Euteleostomi</taxon>
        <taxon>Mammalia</taxon>
        <taxon>Eutheria</taxon>
        <taxon>Laurasiatheria</taxon>
        <taxon>Perissodactyla</taxon>
        <taxon>Rhinocerotidae</taxon>
        <taxon>Diceros</taxon>
    </lineage>
</organism>
<evidence type="ECO:0000313" key="4">
    <source>
        <dbReference type="Proteomes" id="UP000551758"/>
    </source>
</evidence>
<evidence type="ECO:0008006" key="5">
    <source>
        <dbReference type="Google" id="ProtNLM"/>
    </source>
</evidence>